<proteinExistence type="predicted"/>
<dbReference type="InterPro" id="IPR011993">
    <property type="entry name" value="PH-like_dom_sf"/>
</dbReference>
<organism evidence="2 3">
    <name type="scientific">Blyttiomyces helicus</name>
    <dbReference type="NCBI Taxonomy" id="388810"/>
    <lineage>
        <taxon>Eukaryota</taxon>
        <taxon>Fungi</taxon>
        <taxon>Fungi incertae sedis</taxon>
        <taxon>Chytridiomycota</taxon>
        <taxon>Chytridiomycota incertae sedis</taxon>
        <taxon>Chytridiomycetes</taxon>
        <taxon>Chytridiomycetes incertae sedis</taxon>
        <taxon>Blyttiomyces</taxon>
    </lineage>
</organism>
<name>A0A4P9WHJ7_9FUNG</name>
<dbReference type="Proteomes" id="UP000269721">
    <property type="component" value="Unassembled WGS sequence"/>
</dbReference>
<feature type="region of interest" description="Disordered" evidence="1">
    <location>
        <begin position="1"/>
        <end position="142"/>
    </location>
</feature>
<feature type="region of interest" description="Disordered" evidence="1">
    <location>
        <begin position="767"/>
        <end position="832"/>
    </location>
</feature>
<reference evidence="3" key="1">
    <citation type="journal article" date="2018" name="Nat. Microbiol.">
        <title>Leveraging single-cell genomics to expand the fungal tree of life.</title>
        <authorList>
            <person name="Ahrendt S.R."/>
            <person name="Quandt C.A."/>
            <person name="Ciobanu D."/>
            <person name="Clum A."/>
            <person name="Salamov A."/>
            <person name="Andreopoulos B."/>
            <person name="Cheng J.F."/>
            <person name="Woyke T."/>
            <person name="Pelin A."/>
            <person name="Henrissat B."/>
            <person name="Reynolds N.K."/>
            <person name="Benny G.L."/>
            <person name="Smith M.E."/>
            <person name="James T.Y."/>
            <person name="Grigoriev I.V."/>
        </authorList>
    </citation>
    <scope>NUCLEOTIDE SEQUENCE [LARGE SCALE GENOMIC DNA]</scope>
</reference>
<evidence type="ECO:0008006" key="4">
    <source>
        <dbReference type="Google" id="ProtNLM"/>
    </source>
</evidence>
<feature type="region of interest" description="Disordered" evidence="1">
    <location>
        <begin position="163"/>
        <end position="190"/>
    </location>
</feature>
<keyword evidence="3" id="KW-1185">Reference proteome</keyword>
<evidence type="ECO:0000256" key="1">
    <source>
        <dbReference type="SAM" id="MobiDB-lite"/>
    </source>
</evidence>
<dbReference type="OrthoDB" id="660555at2759"/>
<protein>
    <recommendedName>
        <fullName evidence="4">PH domain-containing protein</fullName>
    </recommendedName>
</protein>
<feature type="region of interest" description="Disordered" evidence="1">
    <location>
        <begin position="456"/>
        <end position="480"/>
    </location>
</feature>
<dbReference type="Gene3D" id="2.30.29.30">
    <property type="entry name" value="Pleckstrin-homology domain (PH domain)/Phosphotyrosine-binding domain (PTB)"/>
    <property type="match status" value="1"/>
</dbReference>
<dbReference type="AlphaFoldDB" id="A0A4P9WHJ7"/>
<feature type="compositionally biased region" description="Acidic residues" evidence="1">
    <location>
        <begin position="65"/>
        <end position="92"/>
    </location>
</feature>
<feature type="compositionally biased region" description="Basic residues" evidence="1">
    <location>
        <begin position="398"/>
        <end position="407"/>
    </location>
</feature>
<dbReference type="EMBL" id="KZ994873">
    <property type="protein sequence ID" value="RKO91862.1"/>
    <property type="molecule type" value="Genomic_DNA"/>
</dbReference>
<feature type="compositionally biased region" description="Polar residues" evidence="1">
    <location>
        <begin position="783"/>
        <end position="793"/>
    </location>
</feature>
<feature type="region of interest" description="Disordered" evidence="1">
    <location>
        <begin position="272"/>
        <end position="291"/>
    </location>
</feature>
<accession>A0A4P9WHJ7</accession>
<feature type="compositionally biased region" description="Acidic residues" evidence="1">
    <location>
        <begin position="43"/>
        <end position="57"/>
    </location>
</feature>
<feature type="compositionally biased region" description="Low complexity" evidence="1">
    <location>
        <begin position="28"/>
        <end position="42"/>
    </location>
</feature>
<evidence type="ECO:0000313" key="3">
    <source>
        <dbReference type="Proteomes" id="UP000269721"/>
    </source>
</evidence>
<feature type="region of interest" description="Disordered" evidence="1">
    <location>
        <begin position="648"/>
        <end position="668"/>
    </location>
</feature>
<gene>
    <name evidence="2" type="ORF">BDK51DRAFT_48948</name>
</gene>
<feature type="compositionally biased region" description="Basic residues" evidence="1">
    <location>
        <begin position="794"/>
        <end position="806"/>
    </location>
</feature>
<feature type="compositionally biased region" description="Acidic residues" evidence="1">
    <location>
        <begin position="117"/>
        <end position="136"/>
    </location>
</feature>
<evidence type="ECO:0000313" key="2">
    <source>
        <dbReference type="EMBL" id="RKO91862.1"/>
    </source>
</evidence>
<sequence>MSRITRSKLDPAQVLVEDSFRNIDLPVSSPATSPSASASSLSPEEDDSDDEYNPMELDEMKETSDTSDIEDDKSEDGENSEESDGEVSADELADIKMGNLSVRGNGENRHTIRDVVANEDESEDESYVSESSDESSSEVGFDKRPLCCPHTALPIRAHHYVPVAHPPDLQRGPTARSRAHDDENDEEEDGAVTVAELKDVLVDSGIADKEGNLIQTQDPGWSDKVAFLKSLMAQQPAEASICQTLSVPVGVAGSPPSPLVPARSTRRVSQLSHNARAPQFDTSASASSSRARTPTFLPSAHLLNLVPCFAVCSLLLNNHMSSHRRAPEGEPLASNFLYPRSPRREISAPVPNPRHSPIYQQDDSQTRKILNRPPTPGANSSLTAGLPIPTPVPASPSTHRRPVRRHPAQPPPTLPAFSARFGIATVPVPNESPAALQASPGSRSLTVRKATLRHRPSLPSLAGNEAEAQHALNQQRRRDMARPANPALSFLNLHRLAGVEIFFLGKPLLKNNRVFIREDTVFQELPELGRTYRKIILLSDLLIIGESIQGISIDKLSEAFERQCALPLDDLNVASITDYGKHPPHLSRFVLLCVTPTHHVSAFSSLSLQDRATVEIETPTACIRATFTDFWERDYWISAVRDAIRALDERSTRRSRKRDSQASTTSQGSVTDWTMFKFWGARAAEAAGDVDDGAGAVRGNAAALSATNALASARPRSAYAPSASMTIRPSTLHRSRLRVKLPALEMLPGRTTRDGVRYIRREAASAAGALENDRPPERLPPADNSTSMVTQQPKARRGIRRSRRAAVRRDRGAEGSLLDQAGRCESESAVSL</sequence>
<feature type="region of interest" description="Disordered" evidence="1">
    <location>
        <begin position="343"/>
        <end position="417"/>
    </location>
</feature>